<evidence type="ECO:0000259" key="4">
    <source>
        <dbReference type="PROSITE" id="PS51898"/>
    </source>
</evidence>
<dbReference type="EMBL" id="UINC01018408">
    <property type="protein sequence ID" value="SVA77301.1"/>
    <property type="molecule type" value="Genomic_DNA"/>
</dbReference>
<dbReference type="GO" id="GO:0005737">
    <property type="term" value="C:cytoplasm"/>
    <property type="evidence" value="ECO:0007669"/>
    <property type="project" value="UniProtKB-SubCell"/>
</dbReference>
<dbReference type="AlphaFoldDB" id="A0A381YL60"/>
<evidence type="ECO:0000256" key="2">
    <source>
        <dbReference type="ARBA" id="ARBA00022908"/>
    </source>
</evidence>
<dbReference type="GO" id="GO:0015074">
    <property type="term" value="P:DNA integration"/>
    <property type="evidence" value="ECO:0007669"/>
    <property type="project" value="UniProtKB-KW"/>
</dbReference>
<proteinExistence type="predicted"/>
<comment type="subcellular location">
    <subcellularLocation>
        <location evidence="1">Cytoplasm</location>
    </subcellularLocation>
</comment>
<dbReference type="GO" id="GO:0006310">
    <property type="term" value="P:DNA recombination"/>
    <property type="evidence" value="ECO:0007669"/>
    <property type="project" value="UniProtKB-KW"/>
</dbReference>
<dbReference type="SUPFAM" id="SSF56349">
    <property type="entry name" value="DNA breaking-rejoining enzymes"/>
    <property type="match status" value="1"/>
</dbReference>
<sequence>MATIKSFFNYIVRKKDLKDNPALQVKTPKTDKTLPMFFSENLIYDLIIAPILRFFFDSIKISVSGNKRTLTYHFLYKENREKLSPDLQAIIKELKKKLEKKCKNHSGFTIGWLDVEWIKFSKNIKRHLSVFSPRITFSDPNFIICLRDICIIELFYATGIRLSELAKLEIGNVDTKNCLMRVKGKGNKERLVPFGDKALLAMDNYLIASKRSWNSKPWLPLFMGRGIKPVSYRTIQRKIEQYLKLVLENKNLGLHKRLGPHMLRHSIATHLIDRGADIRAVQELLGHASLSSTQIYTHVKPEKIKQVYKNAHPHGK</sequence>
<keyword evidence="3" id="KW-0233">DNA recombination</keyword>
<dbReference type="InterPro" id="IPR013762">
    <property type="entry name" value="Integrase-like_cat_sf"/>
</dbReference>
<dbReference type="PROSITE" id="PS51898">
    <property type="entry name" value="TYR_RECOMBINASE"/>
    <property type="match status" value="1"/>
</dbReference>
<name>A0A381YL60_9ZZZZ</name>
<feature type="domain" description="Tyr recombinase" evidence="4">
    <location>
        <begin position="123"/>
        <end position="309"/>
    </location>
</feature>
<dbReference type="InterPro" id="IPR011010">
    <property type="entry name" value="DNA_brk_join_enz"/>
</dbReference>
<protein>
    <recommendedName>
        <fullName evidence="4">Tyr recombinase domain-containing protein</fullName>
    </recommendedName>
</protein>
<evidence type="ECO:0000313" key="5">
    <source>
        <dbReference type="EMBL" id="SVA77301.1"/>
    </source>
</evidence>
<dbReference type="Gene3D" id="1.10.443.10">
    <property type="entry name" value="Intergrase catalytic core"/>
    <property type="match status" value="1"/>
</dbReference>
<dbReference type="InterPro" id="IPR002104">
    <property type="entry name" value="Integrase_catalytic"/>
</dbReference>
<reference evidence="5" key="1">
    <citation type="submission" date="2018-05" db="EMBL/GenBank/DDBJ databases">
        <authorList>
            <person name="Lanie J.A."/>
            <person name="Ng W.-L."/>
            <person name="Kazmierczak K.M."/>
            <person name="Andrzejewski T.M."/>
            <person name="Davidsen T.M."/>
            <person name="Wayne K.J."/>
            <person name="Tettelin H."/>
            <person name="Glass J.I."/>
            <person name="Rusch D."/>
            <person name="Podicherti R."/>
            <person name="Tsui H.-C.T."/>
            <person name="Winkler M.E."/>
        </authorList>
    </citation>
    <scope>NUCLEOTIDE SEQUENCE</scope>
</reference>
<evidence type="ECO:0000256" key="3">
    <source>
        <dbReference type="ARBA" id="ARBA00023172"/>
    </source>
</evidence>
<dbReference type="Pfam" id="PF00589">
    <property type="entry name" value="Phage_integrase"/>
    <property type="match status" value="1"/>
</dbReference>
<dbReference type="PANTHER" id="PTHR30349">
    <property type="entry name" value="PHAGE INTEGRASE-RELATED"/>
    <property type="match status" value="1"/>
</dbReference>
<gene>
    <name evidence="5" type="ORF">METZ01_LOCUS130155</name>
</gene>
<dbReference type="PANTHER" id="PTHR30349:SF77">
    <property type="entry name" value="TYROSINE RECOMBINASE XERC"/>
    <property type="match status" value="1"/>
</dbReference>
<evidence type="ECO:0000256" key="1">
    <source>
        <dbReference type="ARBA" id="ARBA00004496"/>
    </source>
</evidence>
<organism evidence="5">
    <name type="scientific">marine metagenome</name>
    <dbReference type="NCBI Taxonomy" id="408172"/>
    <lineage>
        <taxon>unclassified sequences</taxon>
        <taxon>metagenomes</taxon>
        <taxon>ecological metagenomes</taxon>
    </lineage>
</organism>
<dbReference type="InterPro" id="IPR050090">
    <property type="entry name" value="Tyrosine_recombinase_XerCD"/>
</dbReference>
<keyword evidence="2" id="KW-0229">DNA integration</keyword>
<dbReference type="GO" id="GO:0003677">
    <property type="term" value="F:DNA binding"/>
    <property type="evidence" value="ECO:0007669"/>
    <property type="project" value="InterPro"/>
</dbReference>
<accession>A0A381YL60</accession>